<protein>
    <submittedName>
        <fullName evidence="2">Fibronectin type III domain-containing protein</fullName>
    </submittedName>
</protein>
<dbReference type="Proteomes" id="UP001595755">
    <property type="component" value="Unassembled WGS sequence"/>
</dbReference>
<dbReference type="PANTHER" id="PTHR24099">
    <property type="entry name" value="E3 UBIQUITIN-PROTEIN LIGASE TRIM36-RELATED"/>
    <property type="match status" value="1"/>
</dbReference>
<dbReference type="RefSeq" id="WP_204603863.1">
    <property type="nucleotide sequence ID" value="NZ_JBHSED010000036.1"/>
</dbReference>
<dbReference type="SMART" id="SM00060">
    <property type="entry name" value="FN3"/>
    <property type="match status" value="8"/>
</dbReference>
<evidence type="ECO:0000313" key="3">
    <source>
        <dbReference type="Proteomes" id="UP001595755"/>
    </source>
</evidence>
<dbReference type="SUPFAM" id="SSF49265">
    <property type="entry name" value="Fibronectin type III"/>
    <property type="match status" value="4"/>
</dbReference>
<dbReference type="CDD" id="cd00063">
    <property type="entry name" value="FN3"/>
    <property type="match status" value="5"/>
</dbReference>
<dbReference type="PANTHER" id="PTHR24099:SF11">
    <property type="entry name" value="FIBRONECTIN TYPE III DOMAIN-CONTAINING 3BA-RELATED"/>
    <property type="match status" value="1"/>
</dbReference>
<keyword evidence="3" id="KW-1185">Reference proteome</keyword>
<dbReference type="Pfam" id="PF00041">
    <property type="entry name" value="fn3"/>
    <property type="match status" value="2"/>
</dbReference>
<gene>
    <name evidence="2" type="ORF">ACFO1S_17495</name>
</gene>
<dbReference type="Gene3D" id="2.60.40.10">
    <property type="entry name" value="Immunoglobulins"/>
    <property type="match status" value="8"/>
</dbReference>
<organism evidence="2 3">
    <name type="scientific">Cohnella boryungensis</name>
    <dbReference type="NCBI Taxonomy" id="768479"/>
    <lineage>
        <taxon>Bacteria</taxon>
        <taxon>Bacillati</taxon>
        <taxon>Bacillota</taxon>
        <taxon>Bacilli</taxon>
        <taxon>Bacillales</taxon>
        <taxon>Paenibacillaceae</taxon>
        <taxon>Cohnella</taxon>
    </lineage>
</organism>
<dbReference type="InterPro" id="IPR003961">
    <property type="entry name" value="FN3_dom"/>
</dbReference>
<proteinExistence type="predicted"/>
<feature type="domain" description="Fibronectin type-III" evidence="1">
    <location>
        <begin position="904"/>
        <end position="987"/>
    </location>
</feature>
<dbReference type="EMBL" id="JBHSED010000036">
    <property type="protein sequence ID" value="MFC4305229.1"/>
    <property type="molecule type" value="Genomic_DNA"/>
</dbReference>
<evidence type="ECO:0000313" key="2">
    <source>
        <dbReference type="EMBL" id="MFC4305229.1"/>
    </source>
</evidence>
<feature type="domain" description="Fibronectin type-III" evidence="1">
    <location>
        <begin position="821"/>
        <end position="903"/>
    </location>
</feature>
<sequence>MSYQKTLPALFISLFLILSLSLKSSYASEQLIDMQAPTVSEATRLDDNTGRKELLEERTANTKHYLLENGSKQMVTTLEPQHYLDQNGNWQDIIPALIDEADIQDLNVPLSREVVGEVKQTIMKNNERNRQKTVDHDNTSYKALQVPFNVSLSKNFQQGYRIQKGQDRLWFKPVGANKTMANLTDQQTLTYVNVWESTDVTLRVTGGGVKETFILKDKSAPLTFSFEVEGEFNSEWATDQLFVLPAWLIDADGTFRSVEQVLRKQGNKQYIELTVDDSGLVYPIEVDPTVATSVTQLATQYAYPYGSGGLTYSAPSSGLYIGGKAYTYGAIGFINFDLSSIEGIVQSAYLTLNRGKSHRDEKALTIESYVNTSPWSPSDPSQVPGQGQLINVVNTAGAVNNYIPPTIITGMETYVRYVLAGNPNYGIKLFPRLTDIETLRYFTSLTLTITYTLIPKITEVVAPVGNQFFGPNANSFIPIIKVSGPDASPLTAAYYLDNEASPRETKSVSNPQTAQTVSFSAMNIGTLAEGKHTFRFTASNGQQTGQKSVDVYVDKTAPLLGSLNVTSTSSSVSVSGSASDGGSGLEAASYRYTVGAATSGWTSQTSYTAANLMPNTVYQVKFEARDKVGLVSSREHQIYTASQSPTLSVTRSMENGLDLSVNDSNPAGTQYVIQAGGRYVNGTGALTAAPVWFAPVNKKITVTGLTANTSYALTVKARNEAGVETESSAALTGTTLATPPATVTPTAKQSSIRLSWPAISGAIGYDVEADGILIPNGASATYVHNNLAPNTPHKYRVRVINAGGTGSWSPLVTAYTLPNPPPIPVNIQTTSTQTDVTVTWDASTGADGYDIEADGKVIDNGNHLSFVDKGLQPLTKHTYRVRAKNAGGASEWSGAVTQIVLPNPPTAPEQLAAQPTIHQIKVSWDPVKGADRYEIESDGAILDNGTRTTYTHDGLDPLSRHTYRVRAVNAGGTSSWSLPLYATTHPEKPDIPTNIMMTAEGTAISLIWYEVPHAESYDIEVNGTTIMHSTSAQFNHTGLSPDSRHKYRIRAVNISGKSEWSSPVAMKTLPSKSDANDFLTNIAAVVTNSSITLSWDTVAPDAEYEIEVDGVIVDNGSSTLYQQTGLPPNEYHTYKIRLKQSGTPGVWVAVLSLSTLPNPPDAPGQLEGVSTNNSIELRWGRVEGATGYDIEIDGKMVDGGHNTIYLDEGLSPGTTHTYRVRAKNMSGVTAWSPALITSTTSPDYRVQVVKGQPFHFSLLAFDVKDFSERKFIVTYNPDELEVIDLYSFTPEKNVLSAGTIPGSPLSVTNVPGIIEFRVHQSVAPGTVWSGEITSILFKSKIDGQSFMQFRVE</sequence>
<reference evidence="3" key="1">
    <citation type="journal article" date="2019" name="Int. J. Syst. Evol. Microbiol.">
        <title>The Global Catalogue of Microorganisms (GCM) 10K type strain sequencing project: providing services to taxonomists for standard genome sequencing and annotation.</title>
        <authorList>
            <consortium name="The Broad Institute Genomics Platform"/>
            <consortium name="The Broad Institute Genome Sequencing Center for Infectious Disease"/>
            <person name="Wu L."/>
            <person name="Ma J."/>
        </authorList>
    </citation>
    <scope>NUCLEOTIDE SEQUENCE [LARGE SCALE GENOMIC DNA]</scope>
    <source>
        <strain evidence="3">CGMCC 4.1641</strain>
    </source>
</reference>
<feature type="domain" description="Fibronectin type-III" evidence="1">
    <location>
        <begin position="1159"/>
        <end position="1243"/>
    </location>
</feature>
<feature type="domain" description="Fibronectin type-III" evidence="1">
    <location>
        <begin position="739"/>
        <end position="819"/>
    </location>
</feature>
<dbReference type="PROSITE" id="PS50853">
    <property type="entry name" value="FN3"/>
    <property type="match status" value="6"/>
</dbReference>
<feature type="domain" description="Fibronectin type-III" evidence="1">
    <location>
        <begin position="988"/>
        <end position="1071"/>
    </location>
</feature>
<comment type="caution">
    <text evidence="2">The sequence shown here is derived from an EMBL/GenBank/DDBJ whole genome shotgun (WGS) entry which is preliminary data.</text>
</comment>
<dbReference type="InterPro" id="IPR013783">
    <property type="entry name" value="Ig-like_fold"/>
</dbReference>
<dbReference type="InterPro" id="IPR050617">
    <property type="entry name" value="E3_ligase_FN3/SPRY"/>
</dbReference>
<name>A0ABV8SFJ0_9BACL</name>
<evidence type="ECO:0000259" key="1">
    <source>
        <dbReference type="PROSITE" id="PS50853"/>
    </source>
</evidence>
<dbReference type="InterPro" id="IPR036116">
    <property type="entry name" value="FN3_sf"/>
</dbReference>
<accession>A0ABV8SFJ0</accession>
<feature type="domain" description="Fibronectin type-III" evidence="1">
    <location>
        <begin position="641"/>
        <end position="738"/>
    </location>
</feature>